<dbReference type="EMBL" id="KI440849">
    <property type="protein sequence ID" value="ERS96733.1"/>
    <property type="molecule type" value="Genomic_DNA"/>
</dbReference>
<feature type="region of interest" description="Disordered" evidence="6">
    <location>
        <begin position="32"/>
        <end position="53"/>
    </location>
</feature>
<dbReference type="GO" id="GO:0016702">
    <property type="term" value="F:oxidoreductase activity, acting on single donors with incorporation of molecular oxygen, incorporation of two atoms of oxygen"/>
    <property type="evidence" value="ECO:0007669"/>
    <property type="project" value="UniProtKB-ARBA"/>
</dbReference>
<evidence type="ECO:0000256" key="1">
    <source>
        <dbReference type="ARBA" id="ARBA00001947"/>
    </source>
</evidence>
<evidence type="ECO:0000313" key="8">
    <source>
        <dbReference type="EMBL" id="ERS96733.1"/>
    </source>
</evidence>
<sequence length="326" mass="34616">MRLSARVPAILLTAAGATFLAYKAKTQPIFSSFSSSSSSPTLSPTSSPPNMPRAAVVALSHGGGPMPVLGDPSHADISRSLRERVPSILGLNSTERRPKAIVVVTAHWSERVPHISSGAQPKLLYDFGGFPAAAYRLKYDAPGSPAVAQRVAELLAQAGGFAPALDDARGWDHGVFVPLLLAHPAADIPVVQVSVLASEDPAAHFRMGQALAPLRDENVALVGSGFASFHNLRLMFSGITRDPQTAAQLKDWNAAVTAAATEPDAARRAALFEKWRDFPMAYVTHPRGGAEHFLPLIVCAGAAGNEAGKLFTDDFMGLDILSYYWE</sequence>
<gene>
    <name evidence="8" type="ORF">HMPREF1624_06942</name>
</gene>
<dbReference type="GO" id="GO:0008270">
    <property type="term" value="F:zinc ion binding"/>
    <property type="evidence" value="ECO:0007669"/>
    <property type="project" value="InterPro"/>
</dbReference>
<name>U7PM60_SPOS1</name>
<evidence type="ECO:0000256" key="3">
    <source>
        <dbReference type="ARBA" id="ARBA00022723"/>
    </source>
</evidence>
<dbReference type="eggNOG" id="ENOG502QS66">
    <property type="taxonomic scope" value="Eukaryota"/>
</dbReference>
<feature type="domain" description="Extradiol ring-cleavage dioxygenase class III enzyme subunit B" evidence="7">
    <location>
        <begin position="94"/>
        <end position="305"/>
    </location>
</feature>
<dbReference type="Gene3D" id="3.40.830.10">
    <property type="entry name" value="LigB-like"/>
    <property type="match status" value="1"/>
</dbReference>
<accession>U7PM60</accession>
<keyword evidence="5" id="KW-0560">Oxidoreductase</keyword>
<evidence type="ECO:0000313" key="9">
    <source>
        <dbReference type="Proteomes" id="UP000018087"/>
    </source>
</evidence>
<evidence type="ECO:0000256" key="4">
    <source>
        <dbReference type="ARBA" id="ARBA00022833"/>
    </source>
</evidence>
<dbReference type="HOGENOM" id="CLU_046582_0_0_1"/>
<comment type="cofactor">
    <cofactor evidence="1">
        <name>Zn(2+)</name>
        <dbReference type="ChEBI" id="CHEBI:29105"/>
    </cofactor>
</comment>
<dbReference type="SUPFAM" id="SSF53213">
    <property type="entry name" value="LigB-like"/>
    <property type="match status" value="1"/>
</dbReference>
<dbReference type="OrthoDB" id="7396853at2759"/>
<dbReference type="GO" id="GO:0008198">
    <property type="term" value="F:ferrous iron binding"/>
    <property type="evidence" value="ECO:0007669"/>
    <property type="project" value="InterPro"/>
</dbReference>
<dbReference type="CDD" id="cd07363">
    <property type="entry name" value="45_DOPA_Dioxygenase"/>
    <property type="match status" value="1"/>
</dbReference>
<comment type="similarity">
    <text evidence="2">Belongs to the DODA-type extradiol aromatic ring-opening dioxygenase family.</text>
</comment>
<organism evidence="8 9">
    <name type="scientific">Sporothrix schenckii (strain ATCC 58251 / de Perez 2211183)</name>
    <name type="common">Rose-picker's disease fungus</name>
    <dbReference type="NCBI Taxonomy" id="1391915"/>
    <lineage>
        <taxon>Eukaryota</taxon>
        <taxon>Fungi</taxon>
        <taxon>Dikarya</taxon>
        <taxon>Ascomycota</taxon>
        <taxon>Pezizomycotina</taxon>
        <taxon>Sordariomycetes</taxon>
        <taxon>Sordariomycetidae</taxon>
        <taxon>Ophiostomatales</taxon>
        <taxon>Ophiostomataceae</taxon>
        <taxon>Sporothrix</taxon>
    </lineage>
</organism>
<protein>
    <recommendedName>
        <fullName evidence="7">Extradiol ring-cleavage dioxygenase class III enzyme subunit B domain-containing protein</fullName>
    </recommendedName>
</protein>
<reference evidence="9" key="1">
    <citation type="journal article" date="2014" name="Genome Announc.">
        <title>Genome sequence of the pathogenic fungus Sporothrix schenckii (ATCC 58251).</title>
        <authorList>
            <person name="Cuomo C.A."/>
            <person name="Rodriguez-Del Valle N."/>
            <person name="Perez-Sanchez L."/>
            <person name="Abouelleil A."/>
            <person name="Goldberg J."/>
            <person name="Young S."/>
            <person name="Zeng Q."/>
            <person name="Birren B.W."/>
        </authorList>
    </citation>
    <scope>NUCLEOTIDE SEQUENCE [LARGE SCALE GENOMIC DNA]</scope>
    <source>
        <strain evidence="9">ATCC 58251 / de Perez 2211183</strain>
    </source>
</reference>
<dbReference type="AlphaFoldDB" id="U7PM60"/>
<dbReference type="Proteomes" id="UP000018087">
    <property type="component" value="Unassembled WGS sequence"/>
</dbReference>
<dbReference type="InterPro" id="IPR014436">
    <property type="entry name" value="Extradiol_dOase_DODA"/>
</dbReference>
<keyword evidence="9" id="KW-1185">Reference proteome</keyword>
<evidence type="ECO:0000256" key="2">
    <source>
        <dbReference type="ARBA" id="ARBA00007581"/>
    </source>
</evidence>
<dbReference type="PANTHER" id="PTHR30096:SF0">
    <property type="entry name" value="4,5-DOPA DIOXYGENASE EXTRADIOL-LIKE PROTEIN"/>
    <property type="match status" value="1"/>
</dbReference>
<dbReference type="PANTHER" id="PTHR30096">
    <property type="entry name" value="4,5-DOPA DIOXYGENASE EXTRADIOL-LIKE PROTEIN"/>
    <property type="match status" value="1"/>
</dbReference>
<feature type="compositionally biased region" description="Low complexity" evidence="6">
    <location>
        <begin position="32"/>
        <end position="45"/>
    </location>
</feature>
<evidence type="ECO:0000256" key="5">
    <source>
        <dbReference type="ARBA" id="ARBA00023002"/>
    </source>
</evidence>
<dbReference type="STRING" id="1391915.U7PM60"/>
<keyword evidence="4" id="KW-0862">Zinc</keyword>
<keyword evidence="3" id="KW-0479">Metal-binding</keyword>
<proteinExistence type="inferred from homology"/>
<dbReference type="Pfam" id="PF02900">
    <property type="entry name" value="LigB"/>
    <property type="match status" value="1"/>
</dbReference>
<evidence type="ECO:0000256" key="6">
    <source>
        <dbReference type="SAM" id="MobiDB-lite"/>
    </source>
</evidence>
<evidence type="ECO:0000259" key="7">
    <source>
        <dbReference type="Pfam" id="PF02900"/>
    </source>
</evidence>
<dbReference type="InterPro" id="IPR004183">
    <property type="entry name" value="Xdiol_dOase_suB"/>
</dbReference>